<evidence type="ECO:0000256" key="2">
    <source>
        <dbReference type="ARBA" id="ARBA00022614"/>
    </source>
</evidence>
<keyword evidence="14" id="KW-1185">Reference proteome</keyword>
<dbReference type="PANTHER" id="PTHR23155">
    <property type="entry name" value="DISEASE RESISTANCE PROTEIN RP"/>
    <property type="match status" value="1"/>
</dbReference>
<sequence>MANVTCSNSQWAPRSEVWTVDLVNAMAGAQRWNGKDSDEPMTLTNKKREKTKLQLASSRLPARSVSTLSSVRVKVVVLLSHQRAHQPTRFQHTNRWSLEMNIPLRSGTKRPANIGRTNPSHLDGANGVSSRSLQLGSAAAPPWPPVPPPQMAEAVLLALRKIGNVLADQAAKDLLAKLSEKINNLRDLDEKIEKMRMQLTTMNNVIRQIGTTYLTNEVVRGWIGEVRKVAYRVEDVMDKYSYYSVQMDEEWFLKKVFIKGSHYVIVFSQIADEVVKIEKEIEQVIQIKDQWLPLCQLVPDPLTEMERQRSQDSFPELVKDEDLVGIEDNRRLLTEWLYSNDMGNKVITVSGMGGLGKTTLVTNIYEREKINFSAHAWMVVSQTYTVEVLLRKLLRKVGYTGNVDEKDAYDLKEEIKRTLKDRKCLIVLDDVWDQEAYFKIRDAIEGNQASRVIITTRKNHVAALASSTCRLDLQPLGDTQAFYLFCRRAFYSNKDHECPNELVKVATSIVERCQGLPLAIVSIGSLLSSRPRTHYVWNQTYKQLRSELSKNNHVRAILNMSYHDLSGELRNCFLYCSLFPEDYPISRESLVRLWIAEGFVQSKESNTPEVVAEENLMELIYRNMLQVKENDELGRVSTCTMHDIVRDLALSVAKEEKFGSANDLGTMIHIDKDVRRLSSYEWKHSAGTAPKLPRLRTLVSLEAISSSRDMLSSIFESSYLTVLELQDSEITQVPPSIGNLFNLRYIGLRRTKVKSLPDSIEKLLNLHTLDMKRTKIEKLPRGITKIKKLRHLFADRCVDEKQSEFRYFVGMQAPKDLSNLKELQTLETVEASKDLAEQLKKLIQLKSVWIDNISSADCDNIFATLSNMPLLSSLLLSARNENEPLSFEALKPSSTELHRLIVRGQWAKSTLDYPIFRSHSTHLKYLSLSWCHLGEDPLGMLASNLSDLTYLKLNNMQSAATLVLHAKAFPKLKTLFLRQMPDVKKIKIMDGALPCIEGLYIVLLPKLDKVPQGIESLNSLKKLSLLNLHKDFKIQWNGNEMHNKMLHVAEIRDGKDSDDLTQTEIRKKKREKKRRRTKLQAAGSRAPSGSKSPPLSSASSLAIDSSEQMAEAVLLAVKKVGNVLADEAAKAVIAKVSEKVTNLKELPEKVEEIRKQLTIMNSVILQIGTSYLTDIVVKNWIAEVRKLAYHVEDVMDKYSYHAIQLEEEGFLKKYFVKGSHYVVVFSDIAEEVVKLEKQIQQVIKLKEQWLHPSQLNPNQLAESGRPRSHDNFPYLVKDEDLVGIEDHKRLLAGWLYSDEPDRAVITVSGIGGLGKTTLVTNVYEREKVNFAAHAWIVVSQTYNVEALLRKLLRKIGSTELSLDSLNNMDAHDLKEEIKKKIEDSKCLIVLDDVWDKKVYFQMQDAFQNLQATRVIITTRENDVAALATSTRRLNLQPLNGADAFELFCRRAFYNKGHKCPKELEKVANSIVDRCHGLPLAIVTIGSLLSSRPAAEFVWNKIYKQLRTELANNDHVRAILNLSYHDLSGDLRNCFLYCSLFPEDYTMTRESLVRLWVAEGFVLGKEKNTLEDVAEGNLMELIHRNMLEVVDNDEIGRVNSCKMHDIVRVLALSIAKEERFGSANDLGTMLLMDKEVRRLSTCGWSDDTVSTVKFMRLRTLISLSTTSSPLEMLSSILCGSSYLTVLELQDSEITEVPTSIGNMFNLRYIGLRRTKVKSLPESIGKLSNLHTLDIKQTKIEKLPRSIVKIKKLRHLIADRYVDEKQSDFRYFVGMHAPKELSNLQELQTLETVESSKDLAEQLKKLMQLRSVWIDNISSADCANIFATLSSMPFLSSLLLSAKDENEELCFEALRPRSTELHRLIIRGRWAKGTLDCPIFHGNGTNLKYLALSWCHLGEDPLGMLASHLPNLTYLRLNNMHSANILVLSTQSFPHLKTLVLKHMPNVNQLKIMDGALPSIEGLYVVSLSKLDVVPEGIESLRTLKKLWLLYLHRDFKTQWHKNGMHHKMQHVPEIRV</sequence>
<feature type="region of interest" description="Disordered" evidence="8">
    <location>
        <begin position="107"/>
        <end position="146"/>
    </location>
</feature>
<dbReference type="Pfam" id="PF00931">
    <property type="entry name" value="NB-ARC"/>
    <property type="match status" value="2"/>
</dbReference>
<proteinExistence type="inferred from homology"/>
<dbReference type="EnsemblPlants" id="OGLUM11G07180.3">
    <property type="protein sequence ID" value="OGLUM11G07180.3"/>
    <property type="gene ID" value="OGLUM11G07180"/>
</dbReference>
<dbReference type="InterPro" id="IPR055414">
    <property type="entry name" value="LRR_R13L4/SHOC2-like"/>
</dbReference>
<feature type="compositionally biased region" description="Basic residues" evidence="8">
    <location>
        <begin position="1068"/>
        <end position="1078"/>
    </location>
</feature>
<dbReference type="Gramene" id="OGLUM11G07180.3">
    <property type="protein sequence ID" value="OGLUM11G07180.3"/>
    <property type="gene ID" value="OGLUM11G07180"/>
</dbReference>
<dbReference type="FunFam" id="3.40.50.300:FF:001091">
    <property type="entry name" value="Probable disease resistance protein At1g61300"/>
    <property type="match status" value="2"/>
</dbReference>
<evidence type="ECO:0000256" key="1">
    <source>
        <dbReference type="ARBA" id="ARBA00008894"/>
    </source>
</evidence>
<dbReference type="InterPro" id="IPR058922">
    <property type="entry name" value="WHD_DRP"/>
</dbReference>
<feature type="domain" description="Disease resistance N-terminal" evidence="10">
    <location>
        <begin position="1115"/>
        <end position="1210"/>
    </location>
</feature>
<feature type="compositionally biased region" description="Low complexity" evidence="8">
    <location>
        <begin position="1086"/>
        <end position="1100"/>
    </location>
</feature>
<feature type="domain" description="Disease resistance R13L4/SHOC-2-like LRR" evidence="12">
    <location>
        <begin position="700"/>
        <end position="1025"/>
    </location>
</feature>
<dbReference type="SUPFAM" id="SSF52058">
    <property type="entry name" value="L domain-like"/>
    <property type="match status" value="2"/>
</dbReference>
<dbReference type="STRING" id="40148.A0A0E0BGZ2"/>
<evidence type="ECO:0000259" key="10">
    <source>
        <dbReference type="Pfam" id="PF18052"/>
    </source>
</evidence>
<dbReference type="InterPro" id="IPR027417">
    <property type="entry name" value="P-loop_NTPase"/>
</dbReference>
<dbReference type="InterPro" id="IPR041118">
    <property type="entry name" value="Rx_N"/>
</dbReference>
<organism evidence="13">
    <name type="scientific">Oryza glumipatula</name>
    <dbReference type="NCBI Taxonomy" id="40148"/>
    <lineage>
        <taxon>Eukaryota</taxon>
        <taxon>Viridiplantae</taxon>
        <taxon>Streptophyta</taxon>
        <taxon>Embryophyta</taxon>
        <taxon>Tracheophyta</taxon>
        <taxon>Spermatophyta</taxon>
        <taxon>Magnoliopsida</taxon>
        <taxon>Liliopsida</taxon>
        <taxon>Poales</taxon>
        <taxon>Poaceae</taxon>
        <taxon>BOP clade</taxon>
        <taxon>Oryzoideae</taxon>
        <taxon>Oryzeae</taxon>
        <taxon>Oryzinae</taxon>
        <taxon>Oryza</taxon>
    </lineage>
</organism>
<dbReference type="PANTHER" id="PTHR23155:SF1046">
    <property type="entry name" value="OS11G0226933 PROTEIN"/>
    <property type="match status" value="1"/>
</dbReference>
<evidence type="ECO:0000259" key="11">
    <source>
        <dbReference type="Pfam" id="PF23559"/>
    </source>
</evidence>
<evidence type="ECO:0000259" key="9">
    <source>
        <dbReference type="Pfam" id="PF00931"/>
    </source>
</evidence>
<dbReference type="Pfam" id="PF23598">
    <property type="entry name" value="LRR_14"/>
    <property type="match status" value="2"/>
</dbReference>
<evidence type="ECO:0000256" key="3">
    <source>
        <dbReference type="ARBA" id="ARBA00022737"/>
    </source>
</evidence>
<dbReference type="GO" id="GO:0002758">
    <property type="term" value="P:innate immune response-activating signaling pathway"/>
    <property type="evidence" value="ECO:0007669"/>
    <property type="project" value="UniProtKB-ARBA"/>
</dbReference>
<dbReference type="PRINTS" id="PR00364">
    <property type="entry name" value="DISEASERSIST"/>
</dbReference>
<feature type="domain" description="Disease resistance protein winged helix" evidence="11">
    <location>
        <begin position="578"/>
        <end position="649"/>
    </location>
</feature>
<comment type="similarity">
    <text evidence="1">Belongs to the disease resistance NB-LRR family.</text>
</comment>
<reference evidence="13" key="2">
    <citation type="submission" date="2018-05" db="EMBL/GenBank/DDBJ databases">
        <title>OgluRS3 (Oryza glumaepatula Reference Sequence Version 3).</title>
        <authorList>
            <person name="Zhang J."/>
            <person name="Kudrna D."/>
            <person name="Lee S."/>
            <person name="Talag J."/>
            <person name="Welchert J."/>
            <person name="Wing R.A."/>
        </authorList>
    </citation>
    <scope>NUCLEOTIDE SEQUENCE [LARGE SCALE GENOMIC DNA]</scope>
</reference>
<feature type="domain" description="NB-ARC" evidence="9">
    <location>
        <begin position="331"/>
        <end position="492"/>
    </location>
</feature>
<reference evidence="13" key="1">
    <citation type="submission" date="2015-04" db="UniProtKB">
        <authorList>
            <consortium name="EnsemblPlants"/>
        </authorList>
    </citation>
    <scope>IDENTIFICATION</scope>
</reference>
<dbReference type="Gene3D" id="3.40.50.300">
    <property type="entry name" value="P-loop containing nucleotide triphosphate hydrolases"/>
    <property type="match status" value="2"/>
</dbReference>
<keyword evidence="6 7" id="KW-0175">Coiled coil</keyword>
<dbReference type="Gene3D" id="3.80.10.10">
    <property type="entry name" value="Ribonuclease Inhibitor"/>
    <property type="match status" value="3"/>
</dbReference>
<keyword evidence="5" id="KW-0611">Plant defense</keyword>
<dbReference type="SUPFAM" id="SSF52540">
    <property type="entry name" value="P-loop containing nucleoside triphosphate hydrolases"/>
    <property type="match status" value="2"/>
</dbReference>
<dbReference type="FunFam" id="1.10.10.10:FF:000322">
    <property type="entry name" value="Probable disease resistance protein At1g63360"/>
    <property type="match status" value="2"/>
</dbReference>
<dbReference type="InterPro" id="IPR038005">
    <property type="entry name" value="RX-like_CC"/>
</dbReference>
<feature type="domain" description="NB-ARC" evidence="9">
    <location>
        <begin position="1285"/>
        <end position="1455"/>
    </location>
</feature>
<dbReference type="GO" id="GO:0042742">
    <property type="term" value="P:defense response to bacterium"/>
    <property type="evidence" value="ECO:0007669"/>
    <property type="project" value="UniProtKB-ARBA"/>
</dbReference>
<evidence type="ECO:0000259" key="12">
    <source>
        <dbReference type="Pfam" id="PF23598"/>
    </source>
</evidence>
<dbReference type="GO" id="GO:0043531">
    <property type="term" value="F:ADP binding"/>
    <property type="evidence" value="ECO:0007669"/>
    <property type="project" value="InterPro"/>
</dbReference>
<evidence type="ECO:0000256" key="7">
    <source>
        <dbReference type="SAM" id="Coils"/>
    </source>
</evidence>
<evidence type="ECO:0008006" key="15">
    <source>
        <dbReference type="Google" id="ProtNLM"/>
    </source>
</evidence>
<evidence type="ECO:0000256" key="8">
    <source>
        <dbReference type="SAM" id="MobiDB-lite"/>
    </source>
</evidence>
<keyword evidence="2" id="KW-0433">Leucine-rich repeat</keyword>
<name>A0A0E0BGZ2_9ORYZ</name>
<evidence type="ECO:0000313" key="13">
    <source>
        <dbReference type="EnsemblPlants" id="OGLUM11G07180.3"/>
    </source>
</evidence>
<evidence type="ECO:0000256" key="5">
    <source>
        <dbReference type="ARBA" id="ARBA00022821"/>
    </source>
</evidence>
<feature type="domain" description="Disease resistance N-terminal" evidence="10">
    <location>
        <begin position="172"/>
        <end position="249"/>
    </location>
</feature>
<feature type="domain" description="Disease resistance protein winged helix" evidence="11">
    <location>
        <begin position="1539"/>
        <end position="1610"/>
    </location>
</feature>
<dbReference type="Pfam" id="PF18052">
    <property type="entry name" value="Rx_N"/>
    <property type="match status" value="2"/>
</dbReference>
<accession>A0A0E0BGZ2</accession>
<feature type="coiled-coil region" evidence="7">
    <location>
        <begin position="168"/>
        <end position="205"/>
    </location>
</feature>
<evidence type="ECO:0000256" key="6">
    <source>
        <dbReference type="ARBA" id="ARBA00023054"/>
    </source>
</evidence>
<keyword evidence="4" id="KW-0547">Nucleotide-binding</keyword>
<dbReference type="CDD" id="cd14798">
    <property type="entry name" value="RX-CC_like"/>
    <property type="match status" value="2"/>
</dbReference>
<dbReference type="Pfam" id="PF23559">
    <property type="entry name" value="WHD_DRP"/>
    <property type="match status" value="2"/>
</dbReference>
<dbReference type="GO" id="GO:0009626">
    <property type="term" value="P:plant-type hypersensitive response"/>
    <property type="evidence" value="ECO:0007669"/>
    <property type="project" value="UniProtKB-ARBA"/>
</dbReference>
<dbReference type="Gene3D" id="1.10.10.10">
    <property type="entry name" value="Winged helix-like DNA-binding domain superfamily/Winged helix DNA-binding domain"/>
    <property type="match status" value="2"/>
</dbReference>
<evidence type="ECO:0000313" key="14">
    <source>
        <dbReference type="Proteomes" id="UP000026961"/>
    </source>
</evidence>
<dbReference type="InterPro" id="IPR032675">
    <property type="entry name" value="LRR_dom_sf"/>
</dbReference>
<dbReference type="InterPro" id="IPR042197">
    <property type="entry name" value="Apaf_helical"/>
</dbReference>
<feature type="region of interest" description="Disordered" evidence="8">
    <location>
        <begin position="1068"/>
        <end position="1100"/>
    </location>
</feature>
<dbReference type="Proteomes" id="UP000026961">
    <property type="component" value="Chromosome 11"/>
</dbReference>
<dbReference type="Gene3D" id="1.10.8.430">
    <property type="entry name" value="Helical domain of apoptotic protease-activating factors"/>
    <property type="match status" value="2"/>
</dbReference>
<dbReference type="InterPro" id="IPR036388">
    <property type="entry name" value="WH-like_DNA-bd_sf"/>
</dbReference>
<dbReference type="eggNOG" id="KOG4658">
    <property type="taxonomic scope" value="Eukaryota"/>
</dbReference>
<keyword evidence="3" id="KW-0677">Repeat</keyword>
<evidence type="ECO:0000256" key="4">
    <source>
        <dbReference type="ARBA" id="ARBA00022741"/>
    </source>
</evidence>
<dbReference type="Gene3D" id="1.20.5.4130">
    <property type="match status" value="2"/>
</dbReference>
<dbReference type="InterPro" id="IPR002182">
    <property type="entry name" value="NB-ARC"/>
</dbReference>
<feature type="domain" description="Disease resistance R13L4/SHOC-2-like LRR" evidence="12">
    <location>
        <begin position="1661"/>
        <end position="1988"/>
    </location>
</feature>
<protein>
    <recommendedName>
        <fullName evidence="15">Disease resistance protein RPM1</fullName>
    </recommendedName>
</protein>
<dbReference type="InterPro" id="IPR044974">
    <property type="entry name" value="Disease_R_plants"/>
</dbReference>